<organism evidence="1 2">
    <name type="scientific">Molossus molossus</name>
    <name type="common">Pallas' mastiff bat</name>
    <name type="synonym">Vespertilio molossus</name>
    <dbReference type="NCBI Taxonomy" id="27622"/>
    <lineage>
        <taxon>Eukaryota</taxon>
        <taxon>Metazoa</taxon>
        <taxon>Chordata</taxon>
        <taxon>Craniata</taxon>
        <taxon>Vertebrata</taxon>
        <taxon>Euteleostomi</taxon>
        <taxon>Mammalia</taxon>
        <taxon>Eutheria</taxon>
        <taxon>Laurasiatheria</taxon>
        <taxon>Chiroptera</taxon>
        <taxon>Yangochiroptera</taxon>
        <taxon>Molossidae</taxon>
        <taxon>Molossus</taxon>
    </lineage>
</organism>
<reference evidence="1 2" key="1">
    <citation type="journal article" date="2020" name="Nature">
        <title>Six reference-quality genomes reveal evolution of bat adaptations.</title>
        <authorList>
            <person name="Jebb D."/>
            <person name="Huang Z."/>
            <person name="Pippel M."/>
            <person name="Hughes G.M."/>
            <person name="Lavrichenko K."/>
            <person name="Devanna P."/>
            <person name="Winkler S."/>
            <person name="Jermiin L.S."/>
            <person name="Skirmuntt E.C."/>
            <person name="Katzourakis A."/>
            <person name="Burkitt-Gray L."/>
            <person name="Ray D.A."/>
            <person name="Sullivan K.A.M."/>
            <person name="Roscito J.G."/>
            <person name="Kirilenko B.M."/>
            <person name="Davalos L.M."/>
            <person name="Corthals A.P."/>
            <person name="Power M.L."/>
            <person name="Jones G."/>
            <person name="Ransome R.D."/>
            <person name="Dechmann D.K.N."/>
            <person name="Locatelli A.G."/>
            <person name="Puechmaille S.J."/>
            <person name="Fedrigo O."/>
            <person name="Jarvis E.D."/>
            <person name="Hiller M."/>
            <person name="Vernes S.C."/>
            <person name="Myers E.W."/>
            <person name="Teeling E.C."/>
        </authorList>
    </citation>
    <scope>NUCLEOTIDE SEQUENCE [LARGE SCALE GENOMIC DNA]</scope>
    <source>
        <strain evidence="1">MMolMol1</strain>
        <tissue evidence="1">Muscle</tissue>
    </source>
</reference>
<comment type="caution">
    <text evidence="1">The sequence shown here is derived from an EMBL/GenBank/DDBJ whole genome shotgun (WGS) entry which is preliminary data.</text>
</comment>
<keyword evidence="2" id="KW-1185">Reference proteome</keyword>
<name>A0A7J8CZY6_MOLMO</name>
<sequence>MHCPLETQDQSWDGVAVLFRALSHCCKGTRLLSGCGRERPGSRSQPRGKVGLARPWQSVATALRADGWLWVCPSSQGAKLSRTAWGGVTIPSRGLSCSPWPTVTWRKEPNQVREPCLGALDVPVLALGWQLLPGDLQLAVRKRVHLDVLRGHGWGWREIRTGGQLRCCTQIFGFDARNTTHHAWSHLQGIK</sequence>
<gene>
    <name evidence="1" type="ORF">HJG59_009558</name>
</gene>
<dbReference type="Proteomes" id="UP000550707">
    <property type="component" value="Unassembled WGS sequence"/>
</dbReference>
<evidence type="ECO:0000313" key="2">
    <source>
        <dbReference type="Proteomes" id="UP000550707"/>
    </source>
</evidence>
<dbReference type="AlphaFoldDB" id="A0A7J8CZY6"/>
<protein>
    <submittedName>
        <fullName evidence="1">Uncharacterized protein</fullName>
    </submittedName>
</protein>
<evidence type="ECO:0000313" key="1">
    <source>
        <dbReference type="EMBL" id="KAF6416316.1"/>
    </source>
</evidence>
<proteinExistence type="predicted"/>
<accession>A0A7J8CZY6</accession>
<dbReference type="InParanoid" id="A0A7J8CZY6"/>
<dbReference type="EMBL" id="JACASF010000019">
    <property type="protein sequence ID" value="KAF6416316.1"/>
    <property type="molecule type" value="Genomic_DNA"/>
</dbReference>